<keyword evidence="3 7" id="KW-1133">Transmembrane helix</keyword>
<feature type="domain" description="Rhodopsin" evidence="8">
    <location>
        <begin position="40"/>
        <end position="276"/>
    </location>
</feature>
<evidence type="ECO:0000313" key="9">
    <source>
        <dbReference type="EMBL" id="KAJ9160686.1"/>
    </source>
</evidence>
<dbReference type="InterPro" id="IPR052337">
    <property type="entry name" value="SAT4-like"/>
</dbReference>
<feature type="transmembrane region" description="Helical" evidence="7">
    <location>
        <begin position="134"/>
        <end position="157"/>
    </location>
</feature>
<sequence>MADSPLSAAAPPPPTGENNANELIRSTAAVAGLAFVCMILRFFCKLRYSKGIGIDDGLVAFAWACLVSSVTLECLATRYGLGTHIFEIVDFTLLPRANKFLFVGEFFGIIGIAMAKTSFCVTLLRLAMERWHKVVIWICIITVNGFMWPCAITFFVGCTPLEKKWDNTVEGTCVDNAPIVNFAVFASVWSALTDFLLAGFPWVLVWKLQMRRVERIGVCICMSMGILSGVFALVKSAYLPPSLSDYTYKSTPLLVWSASELSIVILASSIPFLRLFWKEMRAKTSSRSRSKSNGYGNGPGTYKMNSYAKMGSSSRSTAAAGVNHHHTHVRTEQRPDKTGDDDSDKSILAQSKYVNHIMRTDEIRVETSNVKDVESQKSYEAL</sequence>
<evidence type="ECO:0000256" key="4">
    <source>
        <dbReference type="ARBA" id="ARBA00023136"/>
    </source>
</evidence>
<feature type="transmembrane region" description="Helical" evidence="7">
    <location>
        <begin position="100"/>
        <end position="127"/>
    </location>
</feature>
<feature type="transmembrane region" description="Helical" evidence="7">
    <location>
        <begin position="56"/>
        <end position="80"/>
    </location>
</feature>
<dbReference type="GO" id="GO:0016020">
    <property type="term" value="C:membrane"/>
    <property type="evidence" value="ECO:0007669"/>
    <property type="project" value="UniProtKB-SubCell"/>
</dbReference>
<dbReference type="EMBL" id="JANBVN010000032">
    <property type="protein sequence ID" value="KAJ9160686.1"/>
    <property type="molecule type" value="Genomic_DNA"/>
</dbReference>
<feature type="transmembrane region" description="Helical" evidence="7">
    <location>
        <begin position="23"/>
        <end position="44"/>
    </location>
</feature>
<dbReference type="InterPro" id="IPR049326">
    <property type="entry name" value="Rhodopsin_dom_fungi"/>
</dbReference>
<evidence type="ECO:0000256" key="2">
    <source>
        <dbReference type="ARBA" id="ARBA00022692"/>
    </source>
</evidence>
<keyword evidence="4 7" id="KW-0472">Membrane</keyword>
<evidence type="ECO:0000256" key="3">
    <source>
        <dbReference type="ARBA" id="ARBA00022989"/>
    </source>
</evidence>
<dbReference type="AlphaFoldDB" id="A0AA38W1U8"/>
<feature type="region of interest" description="Disordered" evidence="6">
    <location>
        <begin position="315"/>
        <end position="344"/>
    </location>
</feature>
<feature type="compositionally biased region" description="Basic and acidic residues" evidence="6">
    <location>
        <begin position="329"/>
        <end position="340"/>
    </location>
</feature>
<proteinExistence type="inferred from homology"/>
<evidence type="ECO:0000256" key="1">
    <source>
        <dbReference type="ARBA" id="ARBA00004141"/>
    </source>
</evidence>
<evidence type="ECO:0000313" key="10">
    <source>
        <dbReference type="Proteomes" id="UP001174691"/>
    </source>
</evidence>
<evidence type="ECO:0000256" key="5">
    <source>
        <dbReference type="ARBA" id="ARBA00038359"/>
    </source>
</evidence>
<keyword evidence="10" id="KW-1185">Reference proteome</keyword>
<keyword evidence="2 7" id="KW-0812">Transmembrane</keyword>
<feature type="transmembrane region" description="Helical" evidence="7">
    <location>
        <begin position="254"/>
        <end position="277"/>
    </location>
</feature>
<gene>
    <name evidence="9" type="ORF">NKR19_g3059</name>
</gene>
<evidence type="ECO:0000256" key="7">
    <source>
        <dbReference type="SAM" id="Phobius"/>
    </source>
</evidence>
<dbReference type="Pfam" id="PF20684">
    <property type="entry name" value="Fung_rhodopsin"/>
    <property type="match status" value="1"/>
</dbReference>
<comment type="similarity">
    <text evidence="5">Belongs to the SAT4 family.</text>
</comment>
<name>A0AA38W1U8_9PEZI</name>
<evidence type="ECO:0000256" key="6">
    <source>
        <dbReference type="SAM" id="MobiDB-lite"/>
    </source>
</evidence>
<feature type="transmembrane region" description="Helical" evidence="7">
    <location>
        <begin position="216"/>
        <end position="234"/>
    </location>
</feature>
<dbReference type="PANTHER" id="PTHR33048">
    <property type="entry name" value="PTH11-LIKE INTEGRAL MEMBRANE PROTEIN (AFU_ORTHOLOGUE AFUA_5G11245)"/>
    <property type="match status" value="1"/>
</dbReference>
<comment type="caution">
    <text evidence="9">The sequence shown here is derived from an EMBL/GenBank/DDBJ whole genome shotgun (WGS) entry which is preliminary data.</text>
</comment>
<protein>
    <recommendedName>
        <fullName evidence="8">Rhodopsin domain-containing protein</fullName>
    </recommendedName>
</protein>
<dbReference type="PANTHER" id="PTHR33048:SF42">
    <property type="entry name" value="INTEGRAL MEMBRANE PROTEIN"/>
    <property type="match status" value="1"/>
</dbReference>
<evidence type="ECO:0000259" key="8">
    <source>
        <dbReference type="Pfam" id="PF20684"/>
    </source>
</evidence>
<comment type="subcellular location">
    <subcellularLocation>
        <location evidence="1">Membrane</location>
        <topology evidence="1">Multi-pass membrane protein</topology>
    </subcellularLocation>
</comment>
<dbReference type="Proteomes" id="UP001174691">
    <property type="component" value="Unassembled WGS sequence"/>
</dbReference>
<accession>A0AA38W1U8</accession>
<reference evidence="9" key="1">
    <citation type="submission" date="2022-07" db="EMBL/GenBank/DDBJ databases">
        <title>Fungi with potential for degradation of polypropylene.</title>
        <authorList>
            <person name="Gostincar C."/>
        </authorList>
    </citation>
    <scope>NUCLEOTIDE SEQUENCE</scope>
    <source>
        <strain evidence="9">EXF-13287</strain>
    </source>
</reference>
<organism evidence="9 10">
    <name type="scientific">Coniochaeta hoffmannii</name>
    <dbReference type="NCBI Taxonomy" id="91930"/>
    <lineage>
        <taxon>Eukaryota</taxon>
        <taxon>Fungi</taxon>
        <taxon>Dikarya</taxon>
        <taxon>Ascomycota</taxon>
        <taxon>Pezizomycotina</taxon>
        <taxon>Sordariomycetes</taxon>
        <taxon>Sordariomycetidae</taxon>
        <taxon>Coniochaetales</taxon>
        <taxon>Coniochaetaceae</taxon>
        <taxon>Coniochaeta</taxon>
    </lineage>
</organism>
<feature type="transmembrane region" description="Helical" evidence="7">
    <location>
        <begin position="177"/>
        <end position="204"/>
    </location>
</feature>